<dbReference type="SUPFAM" id="SSF161245">
    <property type="entry name" value="Zinc hairpin stack"/>
    <property type="match status" value="1"/>
</dbReference>
<evidence type="ECO:0000259" key="7">
    <source>
        <dbReference type="PROSITE" id="PS51270"/>
    </source>
</evidence>
<dbReference type="Pfam" id="PF14599">
    <property type="entry name" value="zinc_ribbon_6"/>
    <property type="match status" value="1"/>
</dbReference>
<feature type="domain" description="CTCHY-type" evidence="7">
    <location>
        <begin position="96"/>
        <end position="160"/>
    </location>
</feature>
<dbReference type="GO" id="GO:0005634">
    <property type="term" value="C:nucleus"/>
    <property type="evidence" value="ECO:0007669"/>
    <property type="project" value="TreeGrafter"/>
</dbReference>
<dbReference type="InterPro" id="IPR013083">
    <property type="entry name" value="Znf_RING/FYVE/PHD"/>
</dbReference>
<evidence type="ECO:0000259" key="6">
    <source>
        <dbReference type="PROSITE" id="PS51266"/>
    </source>
</evidence>
<dbReference type="PROSITE" id="PS51266">
    <property type="entry name" value="ZF_CHY"/>
    <property type="match status" value="1"/>
</dbReference>
<proteinExistence type="predicted"/>
<dbReference type="GO" id="GO:0016567">
    <property type="term" value="P:protein ubiquitination"/>
    <property type="evidence" value="ECO:0007669"/>
    <property type="project" value="TreeGrafter"/>
</dbReference>
<evidence type="ECO:0000256" key="3">
    <source>
        <dbReference type="ARBA" id="ARBA00022833"/>
    </source>
</evidence>
<dbReference type="InterPro" id="IPR039512">
    <property type="entry name" value="RCHY1_zinc-ribbon"/>
</dbReference>
<dbReference type="SMART" id="SM00184">
    <property type="entry name" value="RING"/>
    <property type="match status" value="1"/>
</dbReference>
<evidence type="ECO:0000256" key="4">
    <source>
        <dbReference type="PROSITE-ProRule" id="PRU00601"/>
    </source>
</evidence>
<dbReference type="GO" id="GO:0008270">
    <property type="term" value="F:zinc ion binding"/>
    <property type="evidence" value="ECO:0007669"/>
    <property type="project" value="UniProtKB-KW"/>
</dbReference>
<keyword evidence="3" id="KW-0862">Zinc</keyword>
<keyword evidence="9" id="KW-1185">Reference proteome</keyword>
<evidence type="ECO:0000313" key="8">
    <source>
        <dbReference type="EMBL" id="TNV76650.1"/>
    </source>
</evidence>
<evidence type="ECO:0000256" key="1">
    <source>
        <dbReference type="ARBA" id="ARBA00022723"/>
    </source>
</evidence>
<sequence>MTQPLFFKKKAKQPLSIVLSCKHYKNQVLLQCSQCSEYFPCRFCHNQAKYDQEKDPKKQHELKTWEAKAVSGYKCGVCGNCQDVGKASCERCNSKFGAYWCLKCHIFENDLTKKIYHCDKCKICRQGGADNFKHCDTCGACISRVAFDTHKCQENTLHSSCPICMNDQFNSIEQSIFLPCGHSMHKECFKDLSKHKYQCPLCFRSFCDMRMNDKALEREIESTPMPEEFRSKKVQILCNDCQERSQVFFHILGAKCQGCNSYNTRQL</sequence>
<evidence type="ECO:0000256" key="2">
    <source>
        <dbReference type="ARBA" id="ARBA00022771"/>
    </source>
</evidence>
<dbReference type="EMBL" id="RRYP01013201">
    <property type="protein sequence ID" value="TNV76650.1"/>
    <property type="molecule type" value="Genomic_DNA"/>
</dbReference>
<dbReference type="GO" id="GO:0006511">
    <property type="term" value="P:ubiquitin-dependent protein catabolic process"/>
    <property type="evidence" value="ECO:0007669"/>
    <property type="project" value="TreeGrafter"/>
</dbReference>
<dbReference type="Gene3D" id="2.20.28.10">
    <property type="match status" value="1"/>
</dbReference>
<dbReference type="SUPFAM" id="SSF161219">
    <property type="entry name" value="CHY zinc finger-like"/>
    <property type="match status" value="1"/>
</dbReference>
<feature type="domain" description="CHY-type" evidence="6">
    <location>
        <begin position="14"/>
        <end position="94"/>
    </location>
</feature>
<feature type="domain" description="RING-type" evidence="5">
    <location>
        <begin position="161"/>
        <end position="202"/>
    </location>
</feature>
<dbReference type="OrthoDB" id="411372at2759"/>
<dbReference type="GO" id="GO:0061630">
    <property type="term" value="F:ubiquitin protein ligase activity"/>
    <property type="evidence" value="ECO:0007669"/>
    <property type="project" value="TreeGrafter"/>
</dbReference>
<dbReference type="InterPro" id="IPR037275">
    <property type="entry name" value="Znf_CTCHY_sf"/>
</dbReference>
<dbReference type="PANTHER" id="PTHR21319:SF53">
    <property type="entry name" value="RING FINGER AND CHY ZINC FINGER DOMAIN-CONTAINING PROTEIN 1"/>
    <property type="match status" value="1"/>
</dbReference>
<dbReference type="Pfam" id="PF05495">
    <property type="entry name" value="zf-CHY"/>
    <property type="match status" value="1"/>
</dbReference>
<evidence type="ECO:0000313" key="9">
    <source>
        <dbReference type="Proteomes" id="UP000785679"/>
    </source>
</evidence>
<dbReference type="PROSITE" id="PS50089">
    <property type="entry name" value="ZF_RING_2"/>
    <property type="match status" value="1"/>
</dbReference>
<dbReference type="InterPro" id="IPR001841">
    <property type="entry name" value="Znf_RING"/>
</dbReference>
<dbReference type="PROSITE" id="PS51270">
    <property type="entry name" value="ZF_CTCHY"/>
    <property type="match status" value="1"/>
</dbReference>
<protein>
    <submittedName>
        <fullName evidence="8">Uncharacterized protein</fullName>
    </submittedName>
</protein>
<reference evidence="8" key="1">
    <citation type="submission" date="2019-06" db="EMBL/GenBank/DDBJ databases">
        <authorList>
            <person name="Zheng W."/>
        </authorList>
    </citation>
    <scope>NUCLEOTIDE SEQUENCE</scope>
    <source>
        <strain evidence="8">QDHG01</strain>
    </source>
</reference>
<dbReference type="AlphaFoldDB" id="A0A8J8NL92"/>
<dbReference type="SUPFAM" id="SSF57850">
    <property type="entry name" value="RING/U-box"/>
    <property type="match status" value="1"/>
</dbReference>
<dbReference type="PANTHER" id="PTHR21319">
    <property type="entry name" value="RING FINGER AND CHY ZINC FINGER DOMAIN-CONTAINING PROTEIN 1"/>
    <property type="match status" value="1"/>
</dbReference>
<gene>
    <name evidence="8" type="ORF">FGO68_gene5314</name>
</gene>
<dbReference type="InterPro" id="IPR008913">
    <property type="entry name" value="Znf_CHY"/>
</dbReference>
<evidence type="ECO:0000259" key="5">
    <source>
        <dbReference type="PROSITE" id="PS50089"/>
    </source>
</evidence>
<dbReference type="InterPro" id="IPR017921">
    <property type="entry name" value="Znf_CTCHY"/>
</dbReference>
<keyword evidence="1" id="KW-0479">Metal-binding</keyword>
<dbReference type="InterPro" id="IPR037274">
    <property type="entry name" value="Znf_CHY_sf"/>
</dbReference>
<dbReference type="Pfam" id="PF13639">
    <property type="entry name" value="zf-RING_2"/>
    <property type="match status" value="1"/>
</dbReference>
<organism evidence="8 9">
    <name type="scientific">Halteria grandinella</name>
    <dbReference type="NCBI Taxonomy" id="5974"/>
    <lineage>
        <taxon>Eukaryota</taxon>
        <taxon>Sar</taxon>
        <taxon>Alveolata</taxon>
        <taxon>Ciliophora</taxon>
        <taxon>Intramacronucleata</taxon>
        <taxon>Spirotrichea</taxon>
        <taxon>Stichotrichia</taxon>
        <taxon>Sporadotrichida</taxon>
        <taxon>Halteriidae</taxon>
        <taxon>Halteria</taxon>
    </lineage>
</organism>
<name>A0A8J8NL92_HALGN</name>
<dbReference type="Proteomes" id="UP000785679">
    <property type="component" value="Unassembled WGS sequence"/>
</dbReference>
<keyword evidence="2 4" id="KW-0863">Zinc-finger</keyword>
<dbReference type="Gene3D" id="3.30.40.10">
    <property type="entry name" value="Zinc/RING finger domain, C3HC4 (zinc finger)"/>
    <property type="match status" value="1"/>
</dbReference>
<accession>A0A8J8NL92</accession>
<comment type="caution">
    <text evidence="8">The sequence shown here is derived from an EMBL/GenBank/DDBJ whole genome shotgun (WGS) entry which is preliminary data.</text>
</comment>